<evidence type="ECO:0000313" key="1">
    <source>
        <dbReference type="EMBL" id="MYC97281.1"/>
    </source>
</evidence>
<organism evidence="1">
    <name type="scientific">Caldilineaceae bacterium SB0661_bin_32</name>
    <dbReference type="NCBI Taxonomy" id="2605255"/>
    <lineage>
        <taxon>Bacteria</taxon>
        <taxon>Bacillati</taxon>
        <taxon>Chloroflexota</taxon>
        <taxon>Caldilineae</taxon>
        <taxon>Caldilineales</taxon>
        <taxon>Caldilineaceae</taxon>
    </lineage>
</organism>
<comment type="caution">
    <text evidence="1">The sequence shown here is derived from an EMBL/GenBank/DDBJ whole genome shotgun (WGS) entry which is preliminary data.</text>
</comment>
<proteinExistence type="predicted"/>
<name>A0A6B1DBJ2_9CHLR</name>
<sequence>MAQTQCSDPGTLIAGEDMRGSVAGTLLTINSSGQAVRTTTATDVVAAILRTDIPTAANGGKNPNGRAIPVWPINKAFQVPVLMSAAAAAGRLLVPTTTTGQAGSVANVAGLATNQVAFGVVLEAATAADEVITALAHVMSD</sequence>
<protein>
    <recommendedName>
        <fullName evidence="2">DUF2190 family protein</fullName>
    </recommendedName>
</protein>
<dbReference type="AlphaFoldDB" id="A0A6B1DBJ2"/>
<dbReference type="EMBL" id="VXMH01000111">
    <property type="protein sequence ID" value="MYC97281.1"/>
    <property type="molecule type" value="Genomic_DNA"/>
</dbReference>
<evidence type="ECO:0008006" key="2">
    <source>
        <dbReference type="Google" id="ProtNLM"/>
    </source>
</evidence>
<accession>A0A6B1DBJ2</accession>
<reference evidence="1" key="1">
    <citation type="submission" date="2019-09" db="EMBL/GenBank/DDBJ databases">
        <title>Characterisation of the sponge microbiome using genome-centric metagenomics.</title>
        <authorList>
            <person name="Engelberts J.P."/>
            <person name="Robbins S.J."/>
            <person name="De Goeij J.M."/>
            <person name="Aranda M."/>
            <person name="Bell S.C."/>
            <person name="Webster N.S."/>
        </authorList>
    </citation>
    <scope>NUCLEOTIDE SEQUENCE</scope>
    <source>
        <strain evidence="1">SB0661_bin_32</strain>
    </source>
</reference>
<gene>
    <name evidence="1" type="ORF">F4X14_20180</name>
</gene>